<feature type="transmembrane region" description="Helical" evidence="6">
    <location>
        <begin position="238"/>
        <end position="261"/>
    </location>
</feature>
<feature type="transmembrane region" description="Helical" evidence="6">
    <location>
        <begin position="84"/>
        <end position="108"/>
    </location>
</feature>
<reference evidence="8" key="2">
    <citation type="submission" date="2021-02" db="EMBL/GenBank/DDBJ databases">
        <title>Aspergillus puulaauensis MK2 genome sequence.</title>
        <authorList>
            <person name="Futagami T."/>
            <person name="Mori K."/>
            <person name="Kadooka C."/>
            <person name="Tanaka T."/>
        </authorList>
    </citation>
    <scope>NUCLEOTIDE SEQUENCE</scope>
    <source>
        <strain evidence="8">MK2</strain>
    </source>
</reference>
<feature type="domain" description="Rhodopsin" evidence="7">
    <location>
        <begin position="25"/>
        <end position="266"/>
    </location>
</feature>
<feature type="transmembrane region" description="Helical" evidence="6">
    <location>
        <begin position="203"/>
        <end position="226"/>
    </location>
</feature>
<dbReference type="GO" id="GO:0016020">
    <property type="term" value="C:membrane"/>
    <property type="evidence" value="ECO:0007669"/>
    <property type="project" value="UniProtKB-SubCell"/>
</dbReference>
<evidence type="ECO:0000313" key="9">
    <source>
        <dbReference type="Proteomes" id="UP000654913"/>
    </source>
</evidence>
<evidence type="ECO:0000256" key="2">
    <source>
        <dbReference type="ARBA" id="ARBA00022692"/>
    </source>
</evidence>
<evidence type="ECO:0000256" key="4">
    <source>
        <dbReference type="ARBA" id="ARBA00023136"/>
    </source>
</evidence>
<evidence type="ECO:0000256" key="3">
    <source>
        <dbReference type="ARBA" id="ARBA00022989"/>
    </source>
</evidence>
<feature type="transmembrane region" description="Helical" evidence="6">
    <location>
        <begin position="12"/>
        <end position="29"/>
    </location>
</feature>
<feature type="transmembrane region" description="Helical" evidence="6">
    <location>
        <begin position="168"/>
        <end position="191"/>
    </location>
</feature>
<accession>A0A7R7XH28</accession>
<dbReference type="PANTHER" id="PTHR33048:SF96">
    <property type="entry name" value="INTEGRAL MEMBRANE PROTEIN"/>
    <property type="match status" value="1"/>
</dbReference>
<dbReference type="RefSeq" id="XP_041553406.1">
    <property type="nucleotide sequence ID" value="XM_041700420.1"/>
</dbReference>
<reference evidence="8" key="1">
    <citation type="submission" date="2021-01" db="EMBL/GenBank/DDBJ databases">
        <authorList>
            <consortium name="Aspergillus puulaauensis MK2 genome sequencing consortium"/>
            <person name="Kazuki M."/>
            <person name="Futagami T."/>
        </authorList>
    </citation>
    <scope>NUCLEOTIDE SEQUENCE</scope>
    <source>
        <strain evidence="8">MK2</strain>
    </source>
</reference>
<dbReference type="KEGG" id="apuu:APUU_21644A"/>
<sequence>MADQSTALCGVPAAFVALSSISVALRCYVRLRIVKAFGWDDFVMILALLLYIMLCGCMIGAYVWGTGKNLSELTRKQRSNAMAYWFFGDIFYAISSILAKTSVCISLLRVMVSPLHRRVLYGATALAVTSGVVFFILMVVQCSPVSFWWTQIEGDTDGKCSAVNTIGIMLYVFSVTSAVFDMTVGVLPIILVRGLQMNRKTKIAAASLLGLACIASVAIIIRIPFITKMHNRGFLYSAIPIAIWSSIEIGFSITAGSLATLRPLFRTFTSRSSTKYSPFANGPLNPSISRRPRKSRSNGINLIAEPLTLVTFDSGLGLRRNRSLSALSRHSNSIDRERLGGPSGSIFAPFTGIPMTNMRSTVDIEGGEASGIEDPERDATPGSRIGIHRTFEVSRSSA</sequence>
<comment type="similarity">
    <text evidence="5">Belongs to the SAT4 family.</text>
</comment>
<dbReference type="PANTHER" id="PTHR33048">
    <property type="entry name" value="PTH11-LIKE INTEGRAL MEMBRANE PROTEIN (AFU_ORTHOLOGUE AFUA_5G11245)"/>
    <property type="match status" value="1"/>
</dbReference>
<evidence type="ECO:0000313" key="8">
    <source>
        <dbReference type="EMBL" id="BCS21212.1"/>
    </source>
</evidence>
<evidence type="ECO:0000256" key="1">
    <source>
        <dbReference type="ARBA" id="ARBA00004141"/>
    </source>
</evidence>
<dbReference type="InterPro" id="IPR052337">
    <property type="entry name" value="SAT4-like"/>
</dbReference>
<proteinExistence type="inferred from homology"/>
<comment type="subcellular location">
    <subcellularLocation>
        <location evidence="1">Membrane</location>
        <topology evidence="1">Multi-pass membrane protein</topology>
    </subcellularLocation>
</comment>
<keyword evidence="3 6" id="KW-1133">Transmembrane helix</keyword>
<dbReference type="AlphaFoldDB" id="A0A7R7XH28"/>
<dbReference type="EMBL" id="AP024444">
    <property type="protein sequence ID" value="BCS21212.1"/>
    <property type="molecule type" value="Genomic_DNA"/>
</dbReference>
<evidence type="ECO:0000259" key="7">
    <source>
        <dbReference type="Pfam" id="PF20684"/>
    </source>
</evidence>
<dbReference type="OrthoDB" id="3897607at2759"/>
<protein>
    <recommendedName>
        <fullName evidence="7">Rhodopsin domain-containing protein</fullName>
    </recommendedName>
</protein>
<keyword evidence="2 6" id="KW-0812">Transmembrane</keyword>
<evidence type="ECO:0000256" key="5">
    <source>
        <dbReference type="ARBA" id="ARBA00038359"/>
    </source>
</evidence>
<evidence type="ECO:0000256" key="6">
    <source>
        <dbReference type="SAM" id="Phobius"/>
    </source>
</evidence>
<feature type="transmembrane region" description="Helical" evidence="6">
    <location>
        <begin position="41"/>
        <end position="64"/>
    </location>
</feature>
<dbReference type="InterPro" id="IPR049326">
    <property type="entry name" value="Rhodopsin_dom_fungi"/>
</dbReference>
<keyword evidence="4 6" id="KW-0472">Membrane</keyword>
<keyword evidence="9" id="KW-1185">Reference proteome</keyword>
<gene>
    <name evidence="8" type="ORF">APUU_21644A</name>
</gene>
<organism evidence="8 9">
    <name type="scientific">Aspergillus puulaauensis</name>
    <dbReference type="NCBI Taxonomy" id="1220207"/>
    <lineage>
        <taxon>Eukaryota</taxon>
        <taxon>Fungi</taxon>
        <taxon>Dikarya</taxon>
        <taxon>Ascomycota</taxon>
        <taxon>Pezizomycotina</taxon>
        <taxon>Eurotiomycetes</taxon>
        <taxon>Eurotiomycetidae</taxon>
        <taxon>Eurotiales</taxon>
        <taxon>Aspergillaceae</taxon>
        <taxon>Aspergillus</taxon>
    </lineage>
</organism>
<feature type="transmembrane region" description="Helical" evidence="6">
    <location>
        <begin position="120"/>
        <end position="148"/>
    </location>
</feature>
<name>A0A7R7XH28_9EURO</name>
<dbReference type="GeneID" id="64971217"/>
<dbReference type="Proteomes" id="UP000654913">
    <property type="component" value="Chromosome 2"/>
</dbReference>
<dbReference type="Pfam" id="PF20684">
    <property type="entry name" value="Fung_rhodopsin"/>
    <property type="match status" value="1"/>
</dbReference>